<protein>
    <submittedName>
        <fullName evidence="1">Uncharacterized protein</fullName>
    </submittedName>
</protein>
<proteinExistence type="predicted"/>
<evidence type="ECO:0000313" key="2">
    <source>
        <dbReference type="Proteomes" id="UP000821845"/>
    </source>
</evidence>
<dbReference type="EMBL" id="CM023483">
    <property type="protein sequence ID" value="KAH6934905.1"/>
    <property type="molecule type" value="Genomic_DNA"/>
</dbReference>
<organism evidence="1 2">
    <name type="scientific">Hyalomma asiaticum</name>
    <name type="common">Tick</name>
    <dbReference type="NCBI Taxonomy" id="266040"/>
    <lineage>
        <taxon>Eukaryota</taxon>
        <taxon>Metazoa</taxon>
        <taxon>Ecdysozoa</taxon>
        <taxon>Arthropoda</taxon>
        <taxon>Chelicerata</taxon>
        <taxon>Arachnida</taxon>
        <taxon>Acari</taxon>
        <taxon>Parasitiformes</taxon>
        <taxon>Ixodida</taxon>
        <taxon>Ixodoidea</taxon>
        <taxon>Ixodidae</taxon>
        <taxon>Hyalomminae</taxon>
        <taxon>Hyalomma</taxon>
    </lineage>
</organism>
<gene>
    <name evidence="1" type="ORF">HPB50_001826</name>
</gene>
<keyword evidence="2" id="KW-1185">Reference proteome</keyword>
<name>A0ACB7SJU1_HYAAI</name>
<evidence type="ECO:0000313" key="1">
    <source>
        <dbReference type="EMBL" id="KAH6934905.1"/>
    </source>
</evidence>
<sequence>MQCDAIRRAAVRSDSRTDGLRAPLVSDENQGEEDGEYHIREDLAVDALKFNGMLRGLFFALRLLADSKVSASDPSLLRIHHCCLITLGADAIPGGGCRGYESNGWSGRSSSVALQ</sequence>
<comment type="caution">
    <text evidence="1">The sequence shown here is derived from an EMBL/GenBank/DDBJ whole genome shotgun (WGS) entry which is preliminary data.</text>
</comment>
<dbReference type="Proteomes" id="UP000821845">
    <property type="component" value="Chromosome 3"/>
</dbReference>
<reference evidence="1" key="1">
    <citation type="submission" date="2020-05" db="EMBL/GenBank/DDBJ databases">
        <title>Large-scale comparative analyses of tick genomes elucidate their genetic diversity and vector capacities.</title>
        <authorList>
            <person name="Jia N."/>
            <person name="Wang J."/>
            <person name="Shi W."/>
            <person name="Du L."/>
            <person name="Sun Y."/>
            <person name="Zhan W."/>
            <person name="Jiang J."/>
            <person name="Wang Q."/>
            <person name="Zhang B."/>
            <person name="Ji P."/>
            <person name="Sakyi L.B."/>
            <person name="Cui X."/>
            <person name="Yuan T."/>
            <person name="Jiang B."/>
            <person name="Yang W."/>
            <person name="Lam T.T.-Y."/>
            <person name="Chang Q."/>
            <person name="Ding S."/>
            <person name="Wang X."/>
            <person name="Zhu J."/>
            <person name="Ruan X."/>
            <person name="Zhao L."/>
            <person name="Wei J."/>
            <person name="Que T."/>
            <person name="Du C."/>
            <person name="Cheng J."/>
            <person name="Dai P."/>
            <person name="Han X."/>
            <person name="Huang E."/>
            <person name="Gao Y."/>
            <person name="Liu J."/>
            <person name="Shao H."/>
            <person name="Ye R."/>
            <person name="Li L."/>
            <person name="Wei W."/>
            <person name="Wang X."/>
            <person name="Wang C."/>
            <person name="Yang T."/>
            <person name="Huo Q."/>
            <person name="Li W."/>
            <person name="Guo W."/>
            <person name="Chen H."/>
            <person name="Zhou L."/>
            <person name="Ni X."/>
            <person name="Tian J."/>
            <person name="Zhou Y."/>
            <person name="Sheng Y."/>
            <person name="Liu T."/>
            <person name="Pan Y."/>
            <person name="Xia L."/>
            <person name="Li J."/>
            <person name="Zhao F."/>
            <person name="Cao W."/>
        </authorList>
    </citation>
    <scope>NUCLEOTIDE SEQUENCE</scope>
    <source>
        <strain evidence="1">Hyas-2018</strain>
    </source>
</reference>
<accession>A0ACB7SJU1</accession>